<dbReference type="EMBL" id="CAADRA010007460">
    <property type="protein sequence ID" value="VFU01348.1"/>
    <property type="molecule type" value="Genomic_DNA"/>
</dbReference>
<reference evidence="4 5" key="1">
    <citation type="submission" date="2019-03" db="EMBL/GenBank/DDBJ databases">
        <authorList>
            <person name="Gaulin E."/>
            <person name="Dumas B."/>
        </authorList>
    </citation>
    <scope>NUCLEOTIDE SEQUENCE [LARGE SCALE GENOMIC DNA]</scope>
    <source>
        <strain evidence="4">CBS 568.67</strain>
    </source>
</reference>
<evidence type="ECO:0000313" key="4">
    <source>
        <dbReference type="EMBL" id="VFU01348.1"/>
    </source>
</evidence>
<dbReference type="AlphaFoldDB" id="A0A485LT86"/>
<feature type="compositionally biased region" description="Pro residues" evidence="1">
    <location>
        <begin position="125"/>
        <end position="136"/>
    </location>
</feature>
<reference evidence="3" key="2">
    <citation type="submission" date="2019-06" db="EMBL/GenBank/DDBJ databases">
        <title>Genomics analysis of Aphanomyces spp. identifies a new class of oomycete effector associated with host adaptation.</title>
        <authorList>
            <person name="Gaulin E."/>
        </authorList>
    </citation>
    <scope>NUCLEOTIDE SEQUENCE</scope>
    <source>
        <strain evidence="3">CBS 578.67</strain>
    </source>
</reference>
<feature type="domain" description="WRKY19-like zinc finger" evidence="2">
    <location>
        <begin position="348"/>
        <end position="371"/>
    </location>
</feature>
<feature type="domain" description="WRKY19-like zinc finger" evidence="2">
    <location>
        <begin position="372"/>
        <end position="395"/>
    </location>
</feature>
<evidence type="ECO:0000256" key="1">
    <source>
        <dbReference type="SAM" id="MobiDB-lite"/>
    </source>
</evidence>
<dbReference type="PANTHER" id="PTHR31827:SF1">
    <property type="entry name" value="EMB|CAB89363.1"/>
    <property type="match status" value="1"/>
</dbReference>
<dbReference type="OrthoDB" id="70087at2759"/>
<feature type="compositionally biased region" description="Pro residues" evidence="1">
    <location>
        <begin position="29"/>
        <end position="39"/>
    </location>
</feature>
<feature type="compositionally biased region" description="Acidic residues" evidence="1">
    <location>
        <begin position="439"/>
        <end position="453"/>
    </location>
</feature>
<protein>
    <submittedName>
        <fullName evidence="4">Aste57867_24711 protein</fullName>
    </submittedName>
</protein>
<sequence>MSDLSFKEKIGKSFSFLSVLGKKNKGGAAPPPPMQQQPPPHHHHYDNYPIKVEPTRHIDSHPLYQHDPHVGGGYHGGMPPPPSLPPMHPYMTGNHASDRTVDDLLCTPTPENRFPTPTLDSRFPTPTPDPRFPTPTPDIKYPSPFDFAKDRPTPVEKAEDLQQLQEALLPSPFDYLRNNPPGGGGSLSAMYPSMFLAPPGGSMLHNAGYALKDKQVADEINTLCRDLVTHGLQTKESLHRANGKLDVAIKPEPAHSLHDYGQQYVEAGYTSGGGRSYDSDSSSGDLKRELGATGNKQYRRKNCSIEGCGNLSRSKGLCKAHGGGRRCSVQGCTRASQSSSLCIAHGGGKRCTVDGCTKAAQSRGMCKAHGGGVRCRVDGCTKSSQGDGYCRSHGGGRRCGHPSGCMKWAQRNGMCMTHSEGKYGNSYRGRLQRTQDDGGGGDDLMDTDMTEDD</sequence>
<feature type="region of interest" description="Disordered" evidence="1">
    <location>
        <begin position="21"/>
        <end position="45"/>
    </location>
</feature>
<organism evidence="4 5">
    <name type="scientific">Aphanomyces stellatus</name>
    <dbReference type="NCBI Taxonomy" id="120398"/>
    <lineage>
        <taxon>Eukaryota</taxon>
        <taxon>Sar</taxon>
        <taxon>Stramenopiles</taxon>
        <taxon>Oomycota</taxon>
        <taxon>Saprolegniomycetes</taxon>
        <taxon>Saprolegniales</taxon>
        <taxon>Verrucalvaceae</taxon>
        <taxon>Aphanomyces</taxon>
    </lineage>
</organism>
<name>A0A485LT86_9STRA</name>
<dbReference type="PANTHER" id="PTHR31827">
    <property type="entry name" value="EMB|CAB89363.1"/>
    <property type="match status" value="1"/>
</dbReference>
<dbReference type="EMBL" id="VJMH01007434">
    <property type="protein sequence ID" value="KAF0683279.1"/>
    <property type="molecule type" value="Genomic_DNA"/>
</dbReference>
<dbReference type="Proteomes" id="UP000332933">
    <property type="component" value="Unassembled WGS sequence"/>
</dbReference>
<evidence type="ECO:0000313" key="5">
    <source>
        <dbReference type="Proteomes" id="UP000332933"/>
    </source>
</evidence>
<evidence type="ECO:0000313" key="3">
    <source>
        <dbReference type="EMBL" id="KAF0683279.1"/>
    </source>
</evidence>
<keyword evidence="5" id="KW-1185">Reference proteome</keyword>
<feature type="region of interest" description="Disordered" evidence="1">
    <location>
        <begin position="110"/>
        <end position="142"/>
    </location>
</feature>
<accession>A0A485LT86</accession>
<dbReference type="InterPro" id="IPR056866">
    <property type="entry name" value="Znf_WRKY19"/>
</dbReference>
<dbReference type="Pfam" id="PF24906">
    <property type="entry name" value="Zf_WRKY19"/>
    <property type="match status" value="3"/>
</dbReference>
<feature type="region of interest" description="Disordered" evidence="1">
    <location>
        <begin position="426"/>
        <end position="453"/>
    </location>
</feature>
<feature type="domain" description="WRKY19-like zinc finger" evidence="2">
    <location>
        <begin position="324"/>
        <end position="347"/>
    </location>
</feature>
<proteinExistence type="predicted"/>
<gene>
    <name evidence="4" type="primary">Aste57867_24711</name>
    <name evidence="3" type="ORF">As57867_024633</name>
    <name evidence="4" type="ORF">ASTE57867_24711</name>
</gene>
<feature type="region of interest" description="Disordered" evidence="1">
    <location>
        <begin position="271"/>
        <end position="291"/>
    </location>
</feature>
<evidence type="ECO:0000259" key="2">
    <source>
        <dbReference type="Pfam" id="PF24906"/>
    </source>
</evidence>